<dbReference type="AlphaFoldDB" id="A0AAN9K5X4"/>
<organism evidence="3 4">
    <name type="scientific">Clitoria ternatea</name>
    <name type="common">Butterfly pea</name>
    <dbReference type="NCBI Taxonomy" id="43366"/>
    <lineage>
        <taxon>Eukaryota</taxon>
        <taxon>Viridiplantae</taxon>
        <taxon>Streptophyta</taxon>
        <taxon>Embryophyta</taxon>
        <taxon>Tracheophyta</taxon>
        <taxon>Spermatophyta</taxon>
        <taxon>Magnoliopsida</taxon>
        <taxon>eudicotyledons</taxon>
        <taxon>Gunneridae</taxon>
        <taxon>Pentapetalae</taxon>
        <taxon>rosids</taxon>
        <taxon>fabids</taxon>
        <taxon>Fabales</taxon>
        <taxon>Fabaceae</taxon>
        <taxon>Papilionoideae</taxon>
        <taxon>50 kb inversion clade</taxon>
        <taxon>NPAAA clade</taxon>
        <taxon>indigoferoid/millettioid clade</taxon>
        <taxon>Phaseoleae</taxon>
        <taxon>Clitoria</taxon>
    </lineage>
</organism>
<evidence type="ECO:0000256" key="1">
    <source>
        <dbReference type="SAM" id="Phobius"/>
    </source>
</evidence>
<sequence>MIPFLLHALCFPPPLSSSSNALLLGLGSYFVAKLPSSVMVASVISDNSLQIKQLAKMATPSYTKDGELIDGGFVQIMFTISGNFWYTYLVLVSYLVLLNLNGFLVVAFVLSLHNAEWGEFAIWLDDSL</sequence>
<keyword evidence="1" id="KW-1133">Transmembrane helix</keyword>
<proteinExistence type="predicted"/>
<name>A0AAN9K5X4_CLITE</name>
<protein>
    <submittedName>
        <fullName evidence="3">Uncharacterized protein</fullName>
    </submittedName>
</protein>
<comment type="caution">
    <text evidence="3">The sequence shown here is derived from an EMBL/GenBank/DDBJ whole genome shotgun (WGS) entry which is preliminary data.</text>
</comment>
<keyword evidence="1" id="KW-0812">Transmembrane</keyword>
<feature type="chain" id="PRO_5042914919" evidence="2">
    <location>
        <begin position="18"/>
        <end position="128"/>
    </location>
</feature>
<reference evidence="3 4" key="1">
    <citation type="submission" date="2024-01" db="EMBL/GenBank/DDBJ databases">
        <title>The genomes of 5 underutilized Papilionoideae crops provide insights into root nodulation and disease resistance.</title>
        <authorList>
            <person name="Yuan L."/>
        </authorList>
    </citation>
    <scope>NUCLEOTIDE SEQUENCE [LARGE SCALE GENOMIC DNA]</scope>
    <source>
        <strain evidence="3">LY-2023</strain>
        <tissue evidence="3">Leaf</tissue>
    </source>
</reference>
<dbReference type="EMBL" id="JAYKXN010000002">
    <property type="protein sequence ID" value="KAK7309759.1"/>
    <property type="molecule type" value="Genomic_DNA"/>
</dbReference>
<evidence type="ECO:0000313" key="4">
    <source>
        <dbReference type="Proteomes" id="UP001359559"/>
    </source>
</evidence>
<dbReference type="Proteomes" id="UP001359559">
    <property type="component" value="Unassembled WGS sequence"/>
</dbReference>
<evidence type="ECO:0000313" key="3">
    <source>
        <dbReference type="EMBL" id="KAK7309759.1"/>
    </source>
</evidence>
<keyword evidence="1" id="KW-0472">Membrane</keyword>
<keyword evidence="2" id="KW-0732">Signal</keyword>
<feature type="transmembrane region" description="Helical" evidence="1">
    <location>
        <begin position="85"/>
        <end position="110"/>
    </location>
</feature>
<evidence type="ECO:0000256" key="2">
    <source>
        <dbReference type="SAM" id="SignalP"/>
    </source>
</evidence>
<gene>
    <name evidence="3" type="ORF">RJT34_06742</name>
</gene>
<feature type="signal peptide" evidence="2">
    <location>
        <begin position="1"/>
        <end position="17"/>
    </location>
</feature>
<keyword evidence="4" id="KW-1185">Reference proteome</keyword>
<accession>A0AAN9K5X4</accession>